<dbReference type="PANTHER" id="PTHR30426">
    <property type="entry name" value="4-HYDROXY-3-METHYLBUT-2-ENYL DIPHOSPHATE REDUCTASE"/>
    <property type="match status" value="1"/>
</dbReference>
<dbReference type="GO" id="GO:0019288">
    <property type="term" value="P:isopentenyl diphosphate biosynthetic process, methylerythritol 4-phosphate pathway"/>
    <property type="evidence" value="ECO:0007669"/>
    <property type="project" value="InterPro"/>
</dbReference>
<protein>
    <submittedName>
        <fullName evidence="7">4-hydroxy-3-methylbut-2-enyl diphosphate reductase</fullName>
        <ecNumber evidence="7">1.17.7.4</ecNumber>
    </submittedName>
</protein>
<dbReference type="NCBIfam" id="TIGR00216">
    <property type="entry name" value="ispH_lytB"/>
    <property type="match status" value="1"/>
</dbReference>
<dbReference type="CDD" id="cd13944">
    <property type="entry name" value="lytB_ispH"/>
    <property type="match status" value="1"/>
</dbReference>
<keyword evidence="7" id="KW-0560">Oxidoreductase</keyword>
<feature type="region of interest" description="Disordered" evidence="6">
    <location>
        <begin position="1"/>
        <end position="29"/>
    </location>
</feature>
<evidence type="ECO:0000256" key="1">
    <source>
        <dbReference type="ARBA" id="ARBA00001966"/>
    </source>
</evidence>
<keyword evidence="4" id="KW-0408">Iron</keyword>
<dbReference type="GO" id="GO:0050992">
    <property type="term" value="P:dimethylallyl diphosphate biosynthetic process"/>
    <property type="evidence" value="ECO:0007669"/>
    <property type="project" value="InterPro"/>
</dbReference>
<dbReference type="PANTHER" id="PTHR30426:SF0">
    <property type="entry name" value="4-HYDROXY-3-METHYLBUT-2-ENYL DIPHOSPHATE REDUCTASE"/>
    <property type="match status" value="1"/>
</dbReference>
<dbReference type="Pfam" id="PF02401">
    <property type="entry name" value="LYTB"/>
    <property type="match status" value="1"/>
</dbReference>
<keyword evidence="5" id="KW-0411">Iron-sulfur</keyword>
<dbReference type="Gene3D" id="3.40.50.11270">
    <property type="match status" value="1"/>
</dbReference>
<dbReference type="GO" id="GO:0046872">
    <property type="term" value="F:metal ion binding"/>
    <property type="evidence" value="ECO:0007669"/>
    <property type="project" value="UniProtKB-KW"/>
</dbReference>
<sequence>MLNDRDTTVTTKAASDGGTGAKPNEAPPGRRLLLAAPRGFCAGVDRAIQIVELALLTYGKPVYVRHEIVHNRHVVDALKAKGAVFVEDLDEVPQTTQPVIFSAHGVPQSVPAAARARDLHFIDATCPLVSKVHMEAARHHEDGFEVVLIGHAGHPEVIGTMGQLPDGAICLVETVEDAARFNPRDPGQLAYVTQTTLSVDDTAAVVTCLEGRFPFIRGPHKQDICYATTNRQEAVKAIAPSCDVVLVVGAPNSSNSRRLVEVAIRAGAGQAFLVQSAGEIDWPALDGASTIGLTAGASAPEALVEDIIDAISARAPVVLELVQTAKERVSFKLPRHLRHPASGTR</sequence>
<dbReference type="EC" id="1.17.7.4" evidence="7"/>
<evidence type="ECO:0000256" key="4">
    <source>
        <dbReference type="ARBA" id="ARBA00023004"/>
    </source>
</evidence>
<dbReference type="InterPro" id="IPR003451">
    <property type="entry name" value="LytB/IspH"/>
</dbReference>
<gene>
    <name evidence="7" type="ORF">MNBD_ALPHA09-1839</name>
</gene>
<dbReference type="AlphaFoldDB" id="A0A3B0TE89"/>
<organism evidence="7">
    <name type="scientific">hydrothermal vent metagenome</name>
    <dbReference type="NCBI Taxonomy" id="652676"/>
    <lineage>
        <taxon>unclassified sequences</taxon>
        <taxon>metagenomes</taxon>
        <taxon>ecological metagenomes</taxon>
    </lineage>
</organism>
<evidence type="ECO:0000256" key="3">
    <source>
        <dbReference type="ARBA" id="ARBA00022723"/>
    </source>
</evidence>
<dbReference type="GO" id="GO:0051539">
    <property type="term" value="F:4 iron, 4 sulfur cluster binding"/>
    <property type="evidence" value="ECO:0007669"/>
    <property type="project" value="UniProtKB-KW"/>
</dbReference>
<dbReference type="NCBIfam" id="NF002190">
    <property type="entry name" value="PRK01045.1-4"/>
    <property type="match status" value="1"/>
</dbReference>
<name>A0A3B0TE89_9ZZZZ</name>
<proteinExistence type="inferred from homology"/>
<dbReference type="NCBIfam" id="NF002188">
    <property type="entry name" value="PRK01045.1-2"/>
    <property type="match status" value="1"/>
</dbReference>
<evidence type="ECO:0000256" key="2">
    <source>
        <dbReference type="ARBA" id="ARBA00022485"/>
    </source>
</evidence>
<reference evidence="7" key="1">
    <citation type="submission" date="2018-06" db="EMBL/GenBank/DDBJ databases">
        <authorList>
            <person name="Zhirakovskaya E."/>
        </authorList>
    </citation>
    <scope>NUCLEOTIDE SEQUENCE</scope>
</reference>
<evidence type="ECO:0000256" key="6">
    <source>
        <dbReference type="SAM" id="MobiDB-lite"/>
    </source>
</evidence>
<dbReference type="GO" id="GO:0051745">
    <property type="term" value="F:4-hydroxy-3-methylbut-2-enyl diphosphate reductase activity"/>
    <property type="evidence" value="ECO:0007669"/>
    <property type="project" value="UniProtKB-EC"/>
</dbReference>
<keyword evidence="3" id="KW-0479">Metal-binding</keyword>
<dbReference type="Gene3D" id="3.40.1010.20">
    <property type="entry name" value="4-hydroxy-3-methylbut-2-enyl diphosphate reductase, catalytic domain"/>
    <property type="match status" value="2"/>
</dbReference>
<dbReference type="HAMAP" id="MF_00191">
    <property type="entry name" value="IspH"/>
    <property type="match status" value="1"/>
</dbReference>
<accession>A0A3B0TE89</accession>
<comment type="cofactor">
    <cofactor evidence="1">
        <name>[4Fe-4S] cluster</name>
        <dbReference type="ChEBI" id="CHEBI:49883"/>
    </cofactor>
</comment>
<dbReference type="EMBL" id="UOEM01000099">
    <property type="protein sequence ID" value="VAW16835.1"/>
    <property type="molecule type" value="Genomic_DNA"/>
</dbReference>
<keyword evidence="2" id="KW-0004">4Fe-4S</keyword>
<evidence type="ECO:0000313" key="7">
    <source>
        <dbReference type="EMBL" id="VAW16835.1"/>
    </source>
</evidence>
<evidence type="ECO:0000256" key="5">
    <source>
        <dbReference type="ARBA" id="ARBA00023014"/>
    </source>
</evidence>